<protein>
    <submittedName>
        <fullName evidence="2">Uncharacterized protein</fullName>
    </submittedName>
</protein>
<feature type="transmembrane region" description="Helical" evidence="1">
    <location>
        <begin position="143"/>
        <end position="165"/>
    </location>
</feature>
<keyword evidence="3" id="KW-1185">Reference proteome</keyword>
<gene>
    <name evidence="2" type="ORF">LV89_03767</name>
</gene>
<sequence>MLAFYFVIVFSILIVVGLHISYYYSKEKAALTTPILFTLCSLGFIFLVKQNFELLNRFTLRQDCLFILKERVSEKRKGSRKIFLGYNGVLLKNNSNENGFLPTQTFYDFKDEKLSIDDSVKVWYLQENDKLILQTQKTKTNGFLIISIIEQIFMILLFNSLWYWVFKSKKS</sequence>
<keyword evidence="1" id="KW-0812">Transmembrane</keyword>
<accession>A0A316DPR4</accession>
<feature type="transmembrane region" description="Helical" evidence="1">
    <location>
        <begin position="30"/>
        <end position="48"/>
    </location>
</feature>
<evidence type="ECO:0000313" key="2">
    <source>
        <dbReference type="EMBL" id="PWK20227.1"/>
    </source>
</evidence>
<dbReference type="AlphaFoldDB" id="A0A316DPR4"/>
<keyword evidence="1" id="KW-1133">Transmembrane helix</keyword>
<name>A0A316DPR4_9BACT</name>
<evidence type="ECO:0000256" key="1">
    <source>
        <dbReference type="SAM" id="Phobius"/>
    </source>
</evidence>
<feature type="transmembrane region" description="Helical" evidence="1">
    <location>
        <begin position="5"/>
        <end position="24"/>
    </location>
</feature>
<proteinExistence type="predicted"/>
<dbReference type="RefSeq" id="WP_109744449.1">
    <property type="nucleotide sequence ID" value="NZ_QGGO01000025.1"/>
</dbReference>
<dbReference type="Proteomes" id="UP000245489">
    <property type="component" value="Unassembled WGS sequence"/>
</dbReference>
<evidence type="ECO:0000313" key="3">
    <source>
        <dbReference type="Proteomes" id="UP000245489"/>
    </source>
</evidence>
<organism evidence="2 3">
    <name type="scientific">Arcicella aurantiaca</name>
    <dbReference type="NCBI Taxonomy" id="591202"/>
    <lineage>
        <taxon>Bacteria</taxon>
        <taxon>Pseudomonadati</taxon>
        <taxon>Bacteroidota</taxon>
        <taxon>Cytophagia</taxon>
        <taxon>Cytophagales</taxon>
        <taxon>Flectobacillaceae</taxon>
        <taxon>Arcicella</taxon>
    </lineage>
</organism>
<comment type="caution">
    <text evidence="2">The sequence shown here is derived from an EMBL/GenBank/DDBJ whole genome shotgun (WGS) entry which is preliminary data.</text>
</comment>
<dbReference type="EMBL" id="QGGO01000025">
    <property type="protein sequence ID" value="PWK20227.1"/>
    <property type="molecule type" value="Genomic_DNA"/>
</dbReference>
<reference evidence="2 3" key="1">
    <citation type="submission" date="2018-05" db="EMBL/GenBank/DDBJ databases">
        <title>Genomic Encyclopedia of Archaeal and Bacterial Type Strains, Phase II (KMG-II): from individual species to whole genera.</title>
        <authorList>
            <person name="Goeker M."/>
        </authorList>
    </citation>
    <scope>NUCLEOTIDE SEQUENCE [LARGE SCALE GENOMIC DNA]</scope>
    <source>
        <strain evidence="2 3">DSM 22214</strain>
    </source>
</reference>
<keyword evidence="1" id="KW-0472">Membrane</keyword>